<dbReference type="Proteomes" id="UP001599542">
    <property type="component" value="Unassembled WGS sequence"/>
</dbReference>
<comment type="subcellular location">
    <subcellularLocation>
        <location evidence="1">Cell membrane</location>
        <topology evidence="1">Multi-pass membrane protein</topology>
    </subcellularLocation>
</comment>
<dbReference type="PROSITE" id="PS51257">
    <property type="entry name" value="PROKAR_LIPOPROTEIN"/>
    <property type="match status" value="1"/>
</dbReference>
<evidence type="ECO:0000313" key="11">
    <source>
        <dbReference type="Proteomes" id="UP001599542"/>
    </source>
</evidence>
<evidence type="ECO:0000256" key="6">
    <source>
        <dbReference type="ARBA" id="ARBA00023136"/>
    </source>
</evidence>
<organism evidence="10 11">
    <name type="scientific">Kitasatospora phosalacinea</name>
    <dbReference type="NCBI Taxonomy" id="2065"/>
    <lineage>
        <taxon>Bacteria</taxon>
        <taxon>Bacillati</taxon>
        <taxon>Actinomycetota</taxon>
        <taxon>Actinomycetes</taxon>
        <taxon>Kitasatosporales</taxon>
        <taxon>Streptomycetaceae</taxon>
        <taxon>Kitasatospora</taxon>
    </lineage>
</organism>
<keyword evidence="5 7" id="KW-1133">Transmembrane helix</keyword>
<dbReference type="SUPFAM" id="SSF90123">
    <property type="entry name" value="ABC transporter transmembrane region"/>
    <property type="match status" value="1"/>
</dbReference>
<accession>A0ABW6GGF9</accession>
<dbReference type="InterPro" id="IPR027417">
    <property type="entry name" value="P-loop_NTPase"/>
</dbReference>
<feature type="domain" description="ABC transmembrane type-1" evidence="9">
    <location>
        <begin position="26"/>
        <end position="306"/>
    </location>
</feature>
<keyword evidence="3" id="KW-0547">Nucleotide-binding</keyword>
<dbReference type="RefSeq" id="WP_380322211.1">
    <property type="nucleotide sequence ID" value="NZ_JBHYPW010000016.1"/>
</dbReference>
<evidence type="ECO:0000256" key="5">
    <source>
        <dbReference type="ARBA" id="ARBA00022989"/>
    </source>
</evidence>
<keyword evidence="4 10" id="KW-0067">ATP-binding</keyword>
<dbReference type="Gene3D" id="3.40.50.300">
    <property type="entry name" value="P-loop containing nucleotide triphosphate hydrolases"/>
    <property type="match status" value="1"/>
</dbReference>
<feature type="transmembrane region" description="Helical" evidence="7">
    <location>
        <begin position="253"/>
        <end position="275"/>
    </location>
</feature>
<evidence type="ECO:0000256" key="7">
    <source>
        <dbReference type="SAM" id="Phobius"/>
    </source>
</evidence>
<evidence type="ECO:0000256" key="3">
    <source>
        <dbReference type="ARBA" id="ARBA00022741"/>
    </source>
</evidence>
<feature type="domain" description="ABC transporter" evidence="8">
    <location>
        <begin position="345"/>
        <end position="596"/>
    </location>
</feature>
<dbReference type="SUPFAM" id="SSF52540">
    <property type="entry name" value="P-loop containing nucleoside triphosphate hydrolases"/>
    <property type="match status" value="1"/>
</dbReference>
<evidence type="ECO:0000259" key="8">
    <source>
        <dbReference type="PROSITE" id="PS50893"/>
    </source>
</evidence>
<dbReference type="GO" id="GO:0005524">
    <property type="term" value="F:ATP binding"/>
    <property type="evidence" value="ECO:0007669"/>
    <property type="project" value="UniProtKB-KW"/>
</dbReference>
<dbReference type="PROSITE" id="PS50893">
    <property type="entry name" value="ABC_TRANSPORTER_2"/>
    <property type="match status" value="1"/>
</dbReference>
<dbReference type="InterPro" id="IPR017871">
    <property type="entry name" value="ABC_transporter-like_CS"/>
</dbReference>
<name>A0ABW6GGF9_9ACTN</name>
<dbReference type="InterPro" id="IPR003593">
    <property type="entry name" value="AAA+_ATPase"/>
</dbReference>
<dbReference type="PANTHER" id="PTHR24221:SF654">
    <property type="entry name" value="ATP-BINDING CASSETTE SUB-FAMILY B MEMBER 6"/>
    <property type="match status" value="1"/>
</dbReference>
<keyword evidence="2 7" id="KW-0812">Transmembrane</keyword>
<dbReference type="EMBL" id="JBHYPX010000009">
    <property type="protein sequence ID" value="MFE1351744.1"/>
    <property type="molecule type" value="Genomic_DNA"/>
</dbReference>
<dbReference type="InterPro" id="IPR036640">
    <property type="entry name" value="ABC1_TM_sf"/>
</dbReference>
<dbReference type="PROSITE" id="PS00211">
    <property type="entry name" value="ABC_TRANSPORTER_1"/>
    <property type="match status" value="1"/>
</dbReference>
<dbReference type="PRINTS" id="PR01896">
    <property type="entry name" value="TAP1PROTEIN"/>
</dbReference>
<dbReference type="InterPro" id="IPR003439">
    <property type="entry name" value="ABC_transporter-like_ATP-bd"/>
</dbReference>
<dbReference type="PANTHER" id="PTHR24221">
    <property type="entry name" value="ATP-BINDING CASSETTE SUB-FAMILY B"/>
    <property type="match status" value="1"/>
</dbReference>
<dbReference type="CDD" id="cd03228">
    <property type="entry name" value="ABCC_MRP_Like"/>
    <property type="match status" value="1"/>
</dbReference>
<evidence type="ECO:0000259" key="9">
    <source>
        <dbReference type="PROSITE" id="PS50929"/>
    </source>
</evidence>
<dbReference type="Pfam" id="PF00005">
    <property type="entry name" value="ABC_tran"/>
    <property type="match status" value="1"/>
</dbReference>
<evidence type="ECO:0000313" key="10">
    <source>
        <dbReference type="EMBL" id="MFE1351744.1"/>
    </source>
</evidence>
<keyword evidence="6 7" id="KW-0472">Membrane</keyword>
<protein>
    <submittedName>
        <fullName evidence="10">ATP-binding cassette domain-containing protein</fullName>
    </submittedName>
</protein>
<evidence type="ECO:0000256" key="2">
    <source>
        <dbReference type="ARBA" id="ARBA00022692"/>
    </source>
</evidence>
<dbReference type="SMART" id="SM00382">
    <property type="entry name" value="AAA"/>
    <property type="match status" value="1"/>
</dbReference>
<keyword evidence="11" id="KW-1185">Reference proteome</keyword>
<feature type="transmembrane region" description="Helical" evidence="7">
    <location>
        <begin position="281"/>
        <end position="304"/>
    </location>
</feature>
<evidence type="ECO:0000256" key="1">
    <source>
        <dbReference type="ARBA" id="ARBA00004651"/>
    </source>
</evidence>
<gene>
    <name evidence="10" type="ORF">ACFW6T_07105</name>
</gene>
<dbReference type="InterPro" id="IPR039421">
    <property type="entry name" value="Type_1_exporter"/>
</dbReference>
<dbReference type="Gene3D" id="1.20.1560.10">
    <property type="entry name" value="ABC transporter type 1, transmembrane domain"/>
    <property type="match status" value="1"/>
</dbReference>
<feature type="transmembrane region" description="Helical" evidence="7">
    <location>
        <begin position="134"/>
        <end position="155"/>
    </location>
</feature>
<reference evidence="10 11" key="1">
    <citation type="submission" date="2024-09" db="EMBL/GenBank/DDBJ databases">
        <title>The Natural Products Discovery Center: Release of the First 8490 Sequenced Strains for Exploring Actinobacteria Biosynthetic Diversity.</title>
        <authorList>
            <person name="Kalkreuter E."/>
            <person name="Kautsar S.A."/>
            <person name="Yang D."/>
            <person name="Bader C.D."/>
            <person name="Teijaro C.N."/>
            <person name="Fluegel L."/>
            <person name="Davis C.M."/>
            <person name="Simpson J.R."/>
            <person name="Lauterbach L."/>
            <person name="Steele A.D."/>
            <person name="Gui C."/>
            <person name="Meng S."/>
            <person name="Li G."/>
            <person name="Viehrig K."/>
            <person name="Ye F."/>
            <person name="Su P."/>
            <person name="Kiefer A.F."/>
            <person name="Nichols A."/>
            <person name="Cepeda A.J."/>
            <person name="Yan W."/>
            <person name="Fan B."/>
            <person name="Jiang Y."/>
            <person name="Adhikari A."/>
            <person name="Zheng C.-J."/>
            <person name="Schuster L."/>
            <person name="Cowan T.M."/>
            <person name="Smanski M.J."/>
            <person name="Chevrette M.G."/>
            <person name="De Carvalho L.P.S."/>
            <person name="Shen B."/>
        </authorList>
    </citation>
    <scope>NUCLEOTIDE SEQUENCE [LARGE SCALE GENOMIC DNA]</scope>
    <source>
        <strain evidence="10 11">NPDC058753</strain>
    </source>
</reference>
<evidence type="ECO:0000256" key="4">
    <source>
        <dbReference type="ARBA" id="ARBA00022840"/>
    </source>
</evidence>
<comment type="caution">
    <text evidence="10">The sequence shown here is derived from an EMBL/GenBank/DDBJ whole genome shotgun (WGS) entry which is preliminary data.</text>
</comment>
<sequence>MKDLWRAVAHFARLSWHVDRRRLTTGLGLLLLGCLATPALAVALKHLAEALLDDRGPAAVGCALVAALFLVAELMLGHFAHLHYFELGELEEVELQNRLLAASGGPDTLERVGTPEFADALHLVREEVVRTRSALEAALQLVAIGVQTVVTMVLLALVEPVLALLPLLAVPPVLMGNRAQDLVERAKKRSAEDSRRTRDLLRLATAPGPAGEIRLAGAGPELGRRQAESWRAASTVLNRAQWSAAALRAAGQALFAAAYGAALLITVGTALAGRIGLGDVILVITLMVQISTQMTTFLGLFGTLQGAGRTLRRLAELDTAAPAPAEAADPAAPDGATPARLAHGIRFEHVSFRYPGAARPVLEDIDLEIPAGTTLALIGENGAGKSTLVKLLCGLYRPTSGRILVDGTDLADLDAAAWRSRVAALLQDFARYELPLRQTVGLGDLRPGTEPGTDDAALADALARADAAAVAAALPQGPDQLLGKGYGDGAELSGGQWQKLGLARTLLRPAPLLLVLDEPASALDAEAEHTLFDGYGATARTRALAHGSVTVLVTHRFSTVRRAERILVLADGRVREWGTHEDLMAARGLYAELYTLQAGAYV</sequence>
<proteinExistence type="predicted"/>
<dbReference type="InterPro" id="IPR011527">
    <property type="entry name" value="ABC1_TM_dom"/>
</dbReference>
<feature type="transmembrane region" description="Helical" evidence="7">
    <location>
        <begin position="57"/>
        <end position="76"/>
    </location>
</feature>
<dbReference type="PROSITE" id="PS50929">
    <property type="entry name" value="ABC_TM1F"/>
    <property type="match status" value="1"/>
</dbReference>